<gene>
    <name evidence="2" type="ORF">NESG_02075</name>
</gene>
<dbReference type="HOGENOM" id="CLU_009683_3_0_1"/>
<dbReference type="RefSeq" id="XP_052903859.1">
    <property type="nucleotide sequence ID" value="XM_053049688.1"/>
</dbReference>
<sequence>MISRIVLKLIMLQSILARVNMEEIKTVSETFIGEKQDVIINPMGPLNLQRGYIVHQGGYMHNKRFYSHEIDTDYGLYKNGLSNENKQEYNFMRTPVNDKVYECLDKKTPKGKYMSTYHEMLIKMFPSMDENLSIEIDRSNALTNFLRADHVKKDAKYILAALLLLSEGVDIKIAVESTEEKKKLVIKSKTCKEKEFVNIVMHTTGIDPVTNMYSDSIYQSEAAEIVDFYLQCRDNPLIKKGGKFAMPTTKKEFESGKFLNNAAFLIQTYIYEFIETAESYKDFVNAAHELLVDQVAEKENLANTKKKSKEGKIFDELFIAKEALSENKKYIESFCDFVQATNESIKLPFGSDSQLPRYTRVPQCKLDKTGFELDQSLYYSDCVESALLGLFSCLAYSQKTKKYKTSHMGEGISKELKNFFKKYPRPAEIIDSEMHKEWSRVVACLDNDKIDYKQNKNELIAGVGNIFLAISEITGQKEEILELVEYIESICKKGELNDDERWEIEAKIKSIIKSLLPSKNVEVSCEQARLGTRSNGKADIFAKIFIIHNINNEPTGFTLNITPGYANISLFSTSEDNFDSVKEGCEEISKVYSNVNCYMGHLMIHYVSIELESSVCDNIEFFNITKEIIHYTMHEEPEKISKTFLLGRVFFSLAKLDTIRFFMEKMMKKGKRPAESAIRFTGNVLGSLQLNDNTMLWGVLMRFPSDANMQEYYPRIASEELDNL</sequence>
<organism evidence="2 3">
    <name type="scientific">Nematocida ausubeli (strain ATCC PRA-371 / ERTm2)</name>
    <name type="common">Nematode killer fungus</name>
    <dbReference type="NCBI Taxonomy" id="1913371"/>
    <lineage>
        <taxon>Eukaryota</taxon>
        <taxon>Fungi</taxon>
        <taxon>Fungi incertae sedis</taxon>
        <taxon>Microsporidia</taxon>
        <taxon>Nematocida</taxon>
    </lineage>
</organism>
<comment type="caution">
    <text evidence="2">The sequence shown here is derived from an EMBL/GenBank/DDBJ whole genome shotgun (WGS) entry which is preliminary data.</text>
</comment>
<dbReference type="EMBL" id="AKIJ01000005">
    <property type="protein sequence ID" value="KFG25304.1"/>
    <property type="molecule type" value="Genomic_DNA"/>
</dbReference>
<dbReference type="Proteomes" id="UP000054524">
    <property type="component" value="Unassembled WGS sequence"/>
</dbReference>
<protein>
    <submittedName>
        <fullName evidence="2">Uncharacterized protein</fullName>
    </submittedName>
</protein>
<feature type="signal peptide" evidence="1">
    <location>
        <begin position="1"/>
        <end position="17"/>
    </location>
</feature>
<keyword evidence="3" id="KW-1185">Reference proteome</keyword>
<keyword evidence="1" id="KW-0732">Signal</keyword>
<evidence type="ECO:0000256" key="1">
    <source>
        <dbReference type="SAM" id="SignalP"/>
    </source>
</evidence>
<dbReference type="AlphaFoldDB" id="A0A086IZI6"/>
<evidence type="ECO:0000313" key="3">
    <source>
        <dbReference type="Proteomes" id="UP000054524"/>
    </source>
</evidence>
<dbReference type="GeneID" id="77677048"/>
<feature type="chain" id="PRO_5001807694" evidence="1">
    <location>
        <begin position="18"/>
        <end position="724"/>
    </location>
</feature>
<proteinExistence type="predicted"/>
<evidence type="ECO:0000313" key="2">
    <source>
        <dbReference type="EMBL" id="KFG25304.1"/>
    </source>
</evidence>
<accession>A0A086IZI6</accession>
<reference evidence="2 3" key="1">
    <citation type="journal article" date="2014" name="Genome Announc.">
        <title>Genome Sequence of the Microsporidian Species Nematocida sp1 Strain ERTm6 (ATCC PRA-372).</title>
        <authorList>
            <person name="Bakowski M.A."/>
            <person name="Priest M."/>
            <person name="Young S."/>
            <person name="Cuomo C.A."/>
            <person name="Troemel E.R."/>
        </authorList>
    </citation>
    <scope>NUCLEOTIDE SEQUENCE [LARGE SCALE GENOMIC DNA]</scope>
    <source>
        <strain evidence="2 3">ERTm6</strain>
    </source>
</reference>
<name>A0A086IZI6_NEMA1</name>